<sequence>MNARAEALADAALNGDRDYLVANPKGVPLDILPLDTDPTFHAAEVKRAVLKAENARRNADKIKELEDQLNLRAIELAEERRQKDLEGIDEKPNGVPLEVLDPHSDPQFAEMVEKRRELEKDPSQAAALAALVDSMNQRAQSLAKNMVESDRGYLDKDPEGVSLEVLPLDTDETFKKLESKRAVLKAQDPPKEQGGYQGFGNPVERPGTRIGPQSKEGRYGWSKQQAPRRSGGSSEAARGRPVCRLR</sequence>
<dbReference type="AlphaFoldDB" id="A0A7G2C9Y4"/>
<feature type="domain" description="DUF7623" evidence="3">
    <location>
        <begin position="22"/>
        <end position="84"/>
    </location>
</feature>
<organism evidence="4 5">
    <name type="scientific">Angomonas deanei</name>
    <dbReference type="NCBI Taxonomy" id="59799"/>
    <lineage>
        <taxon>Eukaryota</taxon>
        <taxon>Discoba</taxon>
        <taxon>Euglenozoa</taxon>
        <taxon>Kinetoplastea</taxon>
        <taxon>Metakinetoplastina</taxon>
        <taxon>Trypanosomatida</taxon>
        <taxon>Trypanosomatidae</taxon>
        <taxon>Strigomonadinae</taxon>
        <taxon>Angomonas</taxon>
    </lineage>
</organism>
<dbReference type="VEuPathDB" id="TriTrypDB:ADEAN_000302800"/>
<keyword evidence="1" id="KW-0175">Coiled coil</keyword>
<proteinExistence type="predicted"/>
<name>A0A7G2C9Y4_9TRYP</name>
<feature type="compositionally biased region" description="Polar residues" evidence="2">
    <location>
        <begin position="222"/>
        <end position="233"/>
    </location>
</feature>
<feature type="domain" description="DUF7623" evidence="3">
    <location>
        <begin position="89"/>
        <end position="150"/>
    </location>
</feature>
<accession>A0A7G2C9Y4</accession>
<evidence type="ECO:0000313" key="4">
    <source>
        <dbReference type="EMBL" id="CAD2215573.1"/>
    </source>
</evidence>
<feature type="region of interest" description="Disordered" evidence="2">
    <location>
        <begin position="180"/>
        <end position="246"/>
    </location>
</feature>
<evidence type="ECO:0000256" key="2">
    <source>
        <dbReference type="SAM" id="MobiDB-lite"/>
    </source>
</evidence>
<dbReference type="EMBL" id="LR877149">
    <property type="protein sequence ID" value="CAD2215573.1"/>
    <property type="molecule type" value="Genomic_DNA"/>
</dbReference>
<dbReference type="Pfam" id="PF24610">
    <property type="entry name" value="DUF7623"/>
    <property type="match status" value="3"/>
</dbReference>
<feature type="coiled-coil region" evidence="1">
    <location>
        <begin position="45"/>
        <end position="82"/>
    </location>
</feature>
<evidence type="ECO:0000313" key="5">
    <source>
        <dbReference type="Proteomes" id="UP000515908"/>
    </source>
</evidence>
<protein>
    <recommendedName>
        <fullName evidence="3">DUF7623 domain-containing protein</fullName>
    </recommendedName>
</protein>
<evidence type="ECO:0000259" key="3">
    <source>
        <dbReference type="Pfam" id="PF24610"/>
    </source>
</evidence>
<dbReference type="Proteomes" id="UP000515908">
    <property type="component" value="Chromosome 05"/>
</dbReference>
<keyword evidence="5" id="KW-1185">Reference proteome</keyword>
<evidence type="ECO:0000256" key="1">
    <source>
        <dbReference type="SAM" id="Coils"/>
    </source>
</evidence>
<gene>
    <name evidence="4" type="ORF">ADEAN_000302800</name>
</gene>
<reference evidence="4 5" key="1">
    <citation type="submission" date="2020-08" db="EMBL/GenBank/DDBJ databases">
        <authorList>
            <person name="Newling K."/>
            <person name="Davey J."/>
            <person name="Forrester S."/>
        </authorList>
    </citation>
    <scope>NUCLEOTIDE SEQUENCE [LARGE SCALE GENOMIC DNA]</scope>
    <source>
        <strain evidence="5">Crithidia deanei Carvalho (ATCC PRA-265)</strain>
    </source>
</reference>
<feature type="domain" description="DUF7623" evidence="3">
    <location>
        <begin position="154"/>
        <end position="188"/>
    </location>
</feature>
<dbReference type="InterPro" id="IPR056040">
    <property type="entry name" value="DUF7623"/>
</dbReference>